<dbReference type="InterPro" id="IPR050595">
    <property type="entry name" value="Bact_response_regulator"/>
</dbReference>
<dbReference type="InterPro" id="IPR011006">
    <property type="entry name" value="CheY-like_superfamily"/>
</dbReference>
<dbReference type="AlphaFoldDB" id="A0A378WUS9"/>
<accession>A0A378WUS9</accession>
<evidence type="ECO:0000256" key="3">
    <source>
        <dbReference type="PROSITE-ProRule" id="PRU00169"/>
    </source>
</evidence>
<dbReference type="Gene3D" id="3.40.50.2300">
    <property type="match status" value="1"/>
</dbReference>
<sequence>MRVFLVDDEPRVLRALTEMIDADPGLEVVGTAGTAETAFFRILAARPDVAVVDMRLPDATGLDLCEDLKFIDGRAPRCIILTAYPNEHDRFHAARAGAAYLAKDLTGMDLIATIKTLTAHAPAEE</sequence>
<evidence type="ECO:0000313" key="5">
    <source>
        <dbReference type="EMBL" id="SUA44909.1"/>
    </source>
</evidence>
<dbReference type="RefSeq" id="WP_062965306.1">
    <property type="nucleotide sequence ID" value="NZ_UGRU01000001.1"/>
</dbReference>
<feature type="domain" description="Response regulatory" evidence="4">
    <location>
        <begin position="2"/>
        <end position="118"/>
    </location>
</feature>
<dbReference type="GO" id="GO:0000160">
    <property type="term" value="P:phosphorelay signal transduction system"/>
    <property type="evidence" value="ECO:0007669"/>
    <property type="project" value="UniProtKB-KW"/>
</dbReference>
<evidence type="ECO:0000256" key="2">
    <source>
        <dbReference type="ARBA" id="ARBA00023012"/>
    </source>
</evidence>
<evidence type="ECO:0000313" key="6">
    <source>
        <dbReference type="Proteomes" id="UP000255082"/>
    </source>
</evidence>
<gene>
    <name evidence="5" type="primary">devR_3</name>
    <name evidence="5" type="ORF">NCTC13184_03431</name>
</gene>
<reference evidence="5 6" key="1">
    <citation type="submission" date="2018-06" db="EMBL/GenBank/DDBJ databases">
        <authorList>
            <consortium name="Pathogen Informatics"/>
            <person name="Doyle S."/>
        </authorList>
    </citation>
    <scope>NUCLEOTIDE SEQUENCE [LARGE SCALE GENOMIC DNA]</scope>
    <source>
        <strain evidence="5 6">NCTC13184</strain>
    </source>
</reference>
<name>A0A378WUS9_9NOCA</name>
<dbReference type="InterPro" id="IPR001789">
    <property type="entry name" value="Sig_transdc_resp-reg_receiver"/>
</dbReference>
<keyword evidence="1 3" id="KW-0597">Phosphoprotein</keyword>
<dbReference type="PANTHER" id="PTHR44591:SF14">
    <property type="entry name" value="PROTEIN PILG"/>
    <property type="match status" value="1"/>
</dbReference>
<evidence type="ECO:0000259" key="4">
    <source>
        <dbReference type="PROSITE" id="PS50110"/>
    </source>
</evidence>
<dbReference type="PANTHER" id="PTHR44591">
    <property type="entry name" value="STRESS RESPONSE REGULATOR PROTEIN 1"/>
    <property type="match status" value="1"/>
</dbReference>
<organism evidence="5 6">
    <name type="scientific">Nocardia africana</name>
    <dbReference type="NCBI Taxonomy" id="134964"/>
    <lineage>
        <taxon>Bacteria</taxon>
        <taxon>Bacillati</taxon>
        <taxon>Actinomycetota</taxon>
        <taxon>Actinomycetes</taxon>
        <taxon>Mycobacteriales</taxon>
        <taxon>Nocardiaceae</taxon>
        <taxon>Nocardia</taxon>
    </lineage>
</organism>
<dbReference type="EMBL" id="UGRU01000001">
    <property type="protein sequence ID" value="SUA44909.1"/>
    <property type="molecule type" value="Genomic_DNA"/>
</dbReference>
<dbReference type="Proteomes" id="UP000255082">
    <property type="component" value="Unassembled WGS sequence"/>
</dbReference>
<dbReference type="SUPFAM" id="SSF52172">
    <property type="entry name" value="CheY-like"/>
    <property type="match status" value="1"/>
</dbReference>
<keyword evidence="2" id="KW-0902">Two-component regulatory system</keyword>
<dbReference type="SMART" id="SM00448">
    <property type="entry name" value="REC"/>
    <property type="match status" value="1"/>
</dbReference>
<dbReference type="Pfam" id="PF00072">
    <property type="entry name" value="Response_reg"/>
    <property type="match status" value="1"/>
</dbReference>
<feature type="modified residue" description="4-aspartylphosphate" evidence="3">
    <location>
        <position position="53"/>
    </location>
</feature>
<dbReference type="PROSITE" id="PS50110">
    <property type="entry name" value="RESPONSE_REGULATORY"/>
    <property type="match status" value="1"/>
</dbReference>
<proteinExistence type="predicted"/>
<evidence type="ECO:0000256" key="1">
    <source>
        <dbReference type="ARBA" id="ARBA00022553"/>
    </source>
</evidence>
<protein>
    <submittedName>
        <fullName evidence="5">Transcriptional regulatory protein devR (DosR)</fullName>
    </submittedName>
</protein>